<proteinExistence type="predicted"/>
<protein>
    <submittedName>
        <fullName evidence="1">Uncharacterized protein</fullName>
    </submittedName>
</protein>
<sequence length="153" mass="16191">MVCPFDFEREVFIMAEYTAVALQTVAAGADVAFTETAVNGSGCITHREGSGIVKLRGITNQCRARFLVSYSGNIQIPTGGTVGEISLALAVDGEPLQSTRMIVTPAAAENLQNVSSQAYIDVPRCCCSTVSVMNTSSQAVEVQNSNLIVIRQA</sequence>
<reference evidence="1" key="1">
    <citation type="journal article" date="2021" name="Proc. Natl. Acad. Sci. U.S.A.">
        <title>A Catalog of Tens of Thousands of Viruses from Human Metagenomes Reveals Hidden Associations with Chronic Diseases.</title>
        <authorList>
            <person name="Tisza M.J."/>
            <person name="Buck C.B."/>
        </authorList>
    </citation>
    <scope>NUCLEOTIDE SEQUENCE</scope>
    <source>
        <strain evidence="1">CtFlR8</strain>
    </source>
</reference>
<dbReference type="EMBL" id="BK059128">
    <property type="protein sequence ID" value="DAE32691.1"/>
    <property type="molecule type" value="Genomic_DNA"/>
</dbReference>
<evidence type="ECO:0000313" key="1">
    <source>
        <dbReference type="EMBL" id="DAE32691.1"/>
    </source>
</evidence>
<accession>A0A8S5RND5</accession>
<name>A0A8S5RND5_9VIRU</name>
<organism evidence="1">
    <name type="scientific">virus sp. ctFlR8</name>
    <dbReference type="NCBI Taxonomy" id="2825811"/>
    <lineage>
        <taxon>Viruses</taxon>
    </lineage>
</organism>